<dbReference type="Proteomes" id="UP000520767">
    <property type="component" value="Unassembled WGS sequence"/>
</dbReference>
<dbReference type="AlphaFoldDB" id="A0A7W7QEQ6"/>
<comment type="caution">
    <text evidence="1">The sequence shown here is derived from an EMBL/GenBank/DDBJ whole genome shotgun (WGS) entry which is preliminary data.</text>
</comment>
<reference evidence="1 2" key="1">
    <citation type="submission" date="2020-08" db="EMBL/GenBank/DDBJ databases">
        <title>Genomic Encyclopedia of Type Strains, Phase III (KMG-III): the genomes of soil and plant-associated and newly described type strains.</title>
        <authorList>
            <person name="Whitman W."/>
        </authorList>
    </citation>
    <scope>NUCLEOTIDE SEQUENCE [LARGE SCALE GENOMIC DNA]</scope>
    <source>
        <strain evidence="1 2">CECT 8960</strain>
    </source>
</reference>
<proteinExistence type="predicted"/>
<keyword evidence="2" id="KW-1185">Reference proteome</keyword>
<accession>A0A7W7QEQ6</accession>
<sequence>MANELIVVPIDERPDLTELLWQLDDEWPAFMRADPVANFYFTHAPRDHPGHALVAYEASAPDVAVARAFSVPFAFGSPGREELPADGWDGVIRWGALDLAAGRAPNLVSALEITIRRDRRGHGLAPVLLDALRNNAGRLGFDELVAPVRPTGKAGEPHTPMSTYAFRARDDGLPADPWLRVHVRAGGEIVGVCGRAMVIPGTLAEWREWTGLPFDRTGDVLVPGALVPVHCSVEHDHAVYVEPGVWVRHRLT</sequence>
<keyword evidence="1" id="KW-0808">Transferase</keyword>
<evidence type="ECO:0000313" key="2">
    <source>
        <dbReference type="Proteomes" id="UP000520767"/>
    </source>
</evidence>
<dbReference type="RefSeq" id="WP_184816179.1">
    <property type="nucleotide sequence ID" value="NZ_JACHJQ010000012.1"/>
</dbReference>
<protein>
    <submittedName>
        <fullName evidence="1">GNAT superfamily N-acetyltransferase</fullName>
    </submittedName>
</protein>
<gene>
    <name evidence="1" type="ORF">FHR82_008439</name>
</gene>
<organism evidence="1 2">
    <name type="scientific">Actinophytocola algeriensis</name>
    <dbReference type="NCBI Taxonomy" id="1768010"/>
    <lineage>
        <taxon>Bacteria</taxon>
        <taxon>Bacillati</taxon>
        <taxon>Actinomycetota</taxon>
        <taxon>Actinomycetes</taxon>
        <taxon>Pseudonocardiales</taxon>
        <taxon>Pseudonocardiaceae</taxon>
    </lineage>
</organism>
<dbReference type="Gene3D" id="3.40.630.30">
    <property type="match status" value="1"/>
</dbReference>
<dbReference type="GO" id="GO:0016740">
    <property type="term" value="F:transferase activity"/>
    <property type="evidence" value="ECO:0007669"/>
    <property type="project" value="UniProtKB-KW"/>
</dbReference>
<name>A0A7W7QEQ6_9PSEU</name>
<evidence type="ECO:0000313" key="1">
    <source>
        <dbReference type="EMBL" id="MBB4912168.1"/>
    </source>
</evidence>
<dbReference type="EMBL" id="JACHJQ010000012">
    <property type="protein sequence ID" value="MBB4912168.1"/>
    <property type="molecule type" value="Genomic_DNA"/>
</dbReference>